<evidence type="ECO:0000256" key="10">
    <source>
        <dbReference type="RuleBase" id="RU363038"/>
    </source>
</evidence>
<dbReference type="InterPro" id="IPR001278">
    <property type="entry name" value="Arg-tRNA-ligase"/>
</dbReference>
<dbReference type="InterPro" id="IPR035684">
    <property type="entry name" value="ArgRS_core"/>
</dbReference>
<evidence type="ECO:0000256" key="9">
    <source>
        <dbReference type="ARBA" id="ARBA00049339"/>
    </source>
</evidence>
<dbReference type="SUPFAM" id="SSF47323">
    <property type="entry name" value="Anticodon-binding domain of a subclass of class I aminoacyl-tRNA synthetases"/>
    <property type="match status" value="1"/>
</dbReference>
<dbReference type="InterPro" id="IPR014729">
    <property type="entry name" value="Rossmann-like_a/b/a_fold"/>
</dbReference>
<sequence>MEVLVEAALNELRALFGQLGRQDLPVLEPKMIQKSRSVAVADLAMPLQAHCAKVKANPKVFVEELAAQVQALIAAHPPALIHQVQGVNGYFNIRLNRNAGFQLLAAHILGAAEKYGHSTKMSGKKVIIEHTSSNPNAPLHIGNLRNSILGSIMANIMKAVGYDVKQLFYVNDLGAQIGLTACVYSRIYTMVRPALKIDQWIGMVYAVANTMGELQVLLKSFSLKPVAAIADNAEKVAELCAAHAADGAEAQAKIAEYCGILVDLRRRQPDLVNTCVEVLEGVNIKGEAGKLNLAYEAHDPKAVKLYRKMTCDCLSGNQETLDTYDVRHDRFDYESELSWEGSSAAVLDAMKRSPYVVAPTQCNKEGKPEGGYLNLAQFITDSGLPVGKGGYQEEYPPLYVLRPDGSTLYTFRDCVYSLKKCDQADLVWNVICSEQNLAQEKVYLALKLLSPARAERLYHASYDLVKLPEGRMSGRRGKYVLADDLYEELKEAVREVMNQKYAITDGSAPAAPAPAPVAAPAAPATAADAAAAAPAPRAPVTADFFERVSHEVSTACMKYALVSASSRTIITFNMAKVVDFNDASGPFLLYNYARICSIFRKFESRVVAANPAMALCPLSQVQWGLLEDPQEWELLIEYLITFPDVVWAIAVPAMPARPALPQFSAHLLCDHLVSLVRLFSSYYKRVKIINPTPSAQAPLMHARLWMCRLVQQVLGNGMKLLTMHPLDQM</sequence>
<accession>A0ABQ8UKX4</accession>
<evidence type="ECO:0000256" key="6">
    <source>
        <dbReference type="ARBA" id="ARBA00022917"/>
    </source>
</evidence>
<protein>
    <recommendedName>
        <fullName evidence="2">arginine--tRNA ligase</fullName>
        <ecNumber evidence="2">6.1.1.19</ecNumber>
    </recommendedName>
    <alternativeName>
        <fullName evidence="8">Arginyl-tRNA synthetase</fullName>
    </alternativeName>
</protein>
<evidence type="ECO:0000256" key="8">
    <source>
        <dbReference type="ARBA" id="ARBA00033033"/>
    </source>
</evidence>
<name>A0ABQ8UKX4_9EUKA</name>
<evidence type="ECO:0000313" key="13">
    <source>
        <dbReference type="Proteomes" id="UP001141327"/>
    </source>
</evidence>
<evidence type="ECO:0000256" key="3">
    <source>
        <dbReference type="ARBA" id="ARBA00022598"/>
    </source>
</evidence>
<keyword evidence="13" id="KW-1185">Reference proteome</keyword>
<dbReference type="EMBL" id="JAPMOS010000016">
    <property type="protein sequence ID" value="KAJ4459864.1"/>
    <property type="molecule type" value="Genomic_DNA"/>
</dbReference>
<gene>
    <name evidence="12" type="ORF">PAPYR_3916</name>
</gene>
<dbReference type="PRINTS" id="PR01038">
    <property type="entry name" value="TRNASYNTHARG"/>
</dbReference>
<keyword evidence="7 10" id="KW-0030">Aminoacyl-tRNA synthetase</keyword>
<dbReference type="PANTHER" id="PTHR11956:SF5">
    <property type="entry name" value="ARGININE--TRNA LIGASE, CYTOPLASMIC"/>
    <property type="match status" value="1"/>
</dbReference>
<evidence type="ECO:0000256" key="4">
    <source>
        <dbReference type="ARBA" id="ARBA00022741"/>
    </source>
</evidence>
<evidence type="ECO:0000256" key="7">
    <source>
        <dbReference type="ARBA" id="ARBA00023146"/>
    </source>
</evidence>
<comment type="catalytic activity">
    <reaction evidence="9">
        <text>tRNA(Arg) + L-arginine + ATP = L-arginyl-tRNA(Arg) + AMP + diphosphate</text>
        <dbReference type="Rhea" id="RHEA:20301"/>
        <dbReference type="Rhea" id="RHEA-COMP:9658"/>
        <dbReference type="Rhea" id="RHEA-COMP:9673"/>
        <dbReference type="ChEBI" id="CHEBI:30616"/>
        <dbReference type="ChEBI" id="CHEBI:32682"/>
        <dbReference type="ChEBI" id="CHEBI:33019"/>
        <dbReference type="ChEBI" id="CHEBI:78442"/>
        <dbReference type="ChEBI" id="CHEBI:78513"/>
        <dbReference type="ChEBI" id="CHEBI:456215"/>
        <dbReference type="EC" id="6.1.1.19"/>
    </reaction>
</comment>
<keyword evidence="5 10" id="KW-0067">ATP-binding</keyword>
<evidence type="ECO:0000256" key="2">
    <source>
        <dbReference type="ARBA" id="ARBA00012837"/>
    </source>
</evidence>
<dbReference type="GO" id="GO:0016874">
    <property type="term" value="F:ligase activity"/>
    <property type="evidence" value="ECO:0007669"/>
    <property type="project" value="UniProtKB-KW"/>
</dbReference>
<keyword evidence="4 10" id="KW-0547">Nucleotide-binding</keyword>
<dbReference type="InterPro" id="IPR008909">
    <property type="entry name" value="DALR_anticod-bd"/>
</dbReference>
<evidence type="ECO:0000256" key="5">
    <source>
        <dbReference type="ARBA" id="ARBA00022840"/>
    </source>
</evidence>
<dbReference type="InterPro" id="IPR009080">
    <property type="entry name" value="tRNAsynth_Ia_anticodon-bd"/>
</dbReference>
<comment type="similarity">
    <text evidence="1 10">Belongs to the class-I aminoacyl-tRNA synthetase family.</text>
</comment>
<reference evidence="12" key="1">
    <citation type="journal article" date="2022" name="bioRxiv">
        <title>Genomics of Preaxostyla Flagellates Illuminates Evolutionary Transitions and the Path Towards Mitochondrial Loss.</title>
        <authorList>
            <person name="Novak L.V.F."/>
            <person name="Treitli S.C."/>
            <person name="Pyrih J."/>
            <person name="Halakuc P."/>
            <person name="Pipaliya S.V."/>
            <person name="Vacek V."/>
            <person name="Brzon O."/>
            <person name="Soukal P."/>
            <person name="Eme L."/>
            <person name="Dacks J.B."/>
            <person name="Karnkowska A."/>
            <person name="Elias M."/>
            <person name="Hampl V."/>
        </authorList>
    </citation>
    <scope>NUCLEOTIDE SEQUENCE</scope>
    <source>
        <strain evidence="12">RCP-MX</strain>
    </source>
</reference>
<evidence type="ECO:0000259" key="11">
    <source>
        <dbReference type="SMART" id="SM00836"/>
    </source>
</evidence>
<dbReference type="InterPro" id="IPR036695">
    <property type="entry name" value="Arg-tRNA-synth_N_sf"/>
</dbReference>
<dbReference type="Gene3D" id="1.10.730.10">
    <property type="entry name" value="Isoleucyl-tRNA Synthetase, Domain 1"/>
    <property type="match status" value="1"/>
</dbReference>
<dbReference type="Proteomes" id="UP001141327">
    <property type="component" value="Unassembled WGS sequence"/>
</dbReference>
<evidence type="ECO:0000313" key="12">
    <source>
        <dbReference type="EMBL" id="KAJ4459864.1"/>
    </source>
</evidence>
<organism evidence="12 13">
    <name type="scientific">Paratrimastix pyriformis</name>
    <dbReference type="NCBI Taxonomy" id="342808"/>
    <lineage>
        <taxon>Eukaryota</taxon>
        <taxon>Metamonada</taxon>
        <taxon>Preaxostyla</taxon>
        <taxon>Paratrimastigidae</taxon>
        <taxon>Paratrimastix</taxon>
    </lineage>
</organism>
<keyword evidence="6 10" id="KW-0648">Protein biosynthesis</keyword>
<dbReference type="Gene3D" id="3.30.1360.70">
    <property type="entry name" value="Arginyl tRNA synthetase N-terminal domain"/>
    <property type="match status" value="1"/>
</dbReference>
<dbReference type="SUPFAM" id="SSF52374">
    <property type="entry name" value="Nucleotidylyl transferase"/>
    <property type="match status" value="1"/>
</dbReference>
<keyword evidence="3 10" id="KW-0436">Ligase</keyword>
<dbReference type="EC" id="6.1.1.19" evidence="2"/>
<dbReference type="SMART" id="SM00836">
    <property type="entry name" value="DALR_1"/>
    <property type="match status" value="1"/>
</dbReference>
<dbReference type="SUPFAM" id="SSF55190">
    <property type="entry name" value="Arginyl-tRNA synthetase (ArgRS), N-terminal 'additional' domain"/>
    <property type="match status" value="1"/>
</dbReference>
<dbReference type="Pfam" id="PF00750">
    <property type="entry name" value="tRNA-synt_1d"/>
    <property type="match status" value="1"/>
</dbReference>
<proteinExistence type="inferred from homology"/>
<dbReference type="PROSITE" id="PS00178">
    <property type="entry name" value="AA_TRNA_LIGASE_I"/>
    <property type="match status" value="1"/>
</dbReference>
<dbReference type="Pfam" id="PF05746">
    <property type="entry name" value="DALR_1"/>
    <property type="match status" value="1"/>
</dbReference>
<dbReference type="PANTHER" id="PTHR11956">
    <property type="entry name" value="ARGINYL-TRNA SYNTHETASE"/>
    <property type="match status" value="1"/>
</dbReference>
<dbReference type="Gene3D" id="3.40.50.620">
    <property type="entry name" value="HUPs"/>
    <property type="match status" value="2"/>
</dbReference>
<evidence type="ECO:0000256" key="1">
    <source>
        <dbReference type="ARBA" id="ARBA00005594"/>
    </source>
</evidence>
<dbReference type="InterPro" id="IPR001412">
    <property type="entry name" value="aa-tRNA-synth_I_CS"/>
</dbReference>
<comment type="caution">
    <text evidence="12">The sequence shown here is derived from an EMBL/GenBank/DDBJ whole genome shotgun (WGS) entry which is preliminary data.</text>
</comment>
<feature type="domain" description="DALR anticodon binding" evidence="11">
    <location>
        <begin position="588"/>
        <end position="729"/>
    </location>
</feature>